<feature type="compositionally biased region" description="Basic residues" evidence="1">
    <location>
        <begin position="560"/>
        <end position="584"/>
    </location>
</feature>
<feature type="compositionally biased region" description="Basic and acidic residues" evidence="1">
    <location>
        <begin position="653"/>
        <end position="665"/>
    </location>
</feature>
<feature type="compositionally biased region" description="Low complexity" evidence="1">
    <location>
        <begin position="94"/>
        <end position="106"/>
    </location>
</feature>
<reference evidence="3" key="1">
    <citation type="submission" date="2025-08" db="UniProtKB">
        <authorList>
            <consortium name="RefSeq"/>
        </authorList>
    </citation>
    <scope>IDENTIFICATION</scope>
</reference>
<sequence>MPAAEPAPPAAARGAKRAAAGGGGSSSAEKRSRTNKRRPLAVQAERQRATEGRRTRQTAALEDVGRKSDKGTSEEEEAESESRGRRTRGRDAAARSSRQRVAPSSESRSRPEEEDAGRRRSLRSRAASPAAAPSPRGSDSDTSLSSLQSVGAVEDLSPGRAAGRSPRGATRQSQEGATRRSQEGASGWRQLRSRASEETPPATAGAGSVDSAARTQRARPQPTARTTPAVTPGSRPSPGGRATRSRPAVPAPPDESPVRATRSRRGAGEEPPHEEEEEKEKVGGRGAPTRRALRSAGAAATPRSEVIADDDDGDVSRSKASKRTLVEVRPPRGRRLPPGRAVAEKSDSSAEDFADDSRRPATRRRSVAPPIAWEVVATTETGRGRTRSNSDESRRVSGIRLRAVVACDRLASDENKVKKEEEEKEEEEEEEEEEIFSKRLRNRRASRSAPKRRSLQEAGGGREEHGGGGGGEEEEDAGSHTKAPHRGSDDSESVIFGKKLRTKGVTSSRVGPSPKSRSLRGKPSCIKDDSAAEGAEGETKPEYGAAKSESEDSESAIFGKKLRKKTSSSRLRPSPKARSLRGKPRYGEEDSAEEEEEEEAKAEEREDDRTASKAAKSDGDSESDSAFYAKLRQQAATTRSRRAPRRAAAAPVAERDSGVAHRSDTDDSDSETFGMHARRKPPRSKRTARPRRCGKAPHAEEDSEGEERERKPARKTRRRPGGAEPDSGSDTAGVAARSASPVSDGGVVAPVSRGAESGDDSESEIFGKLRRKAVATGGGQRSASARGSRSLSAPPRDDSDSELFGERRTEPPPPDASFDSIVSQVAPAAAAPAASRQARPATTRCNKAHRNLWPSSRRGEAADKRTSDVGDSAESPAREPPPTATLCDVSFSESEGDDVGGDGGAPALQREQAWSPPAVPSSDSDTDVDDDDGDHQGAPADEDRGVAKSLAMARRQFYDLASAVVRPATFLPPGGADSSRDGDTESYSENDAEFGDGGGEGEGEGADTAAAGRDVGCQWEGGAEGATWPSFADLRREGESLMRRSKRATTAISTKSSQSAANFYPRI</sequence>
<evidence type="ECO:0000313" key="3">
    <source>
        <dbReference type="RefSeq" id="XP_014674168.1"/>
    </source>
</evidence>
<feature type="compositionally biased region" description="Acidic residues" evidence="1">
    <location>
        <begin position="984"/>
        <end position="1005"/>
    </location>
</feature>
<evidence type="ECO:0000256" key="1">
    <source>
        <dbReference type="SAM" id="MobiDB-lite"/>
    </source>
</evidence>
<feature type="compositionally biased region" description="Basic and acidic residues" evidence="1">
    <location>
        <begin position="80"/>
        <end position="93"/>
    </location>
</feature>
<dbReference type="GeneID" id="106814373"/>
<feature type="compositionally biased region" description="Acidic residues" evidence="1">
    <location>
        <begin position="422"/>
        <end position="434"/>
    </location>
</feature>
<protein>
    <submittedName>
        <fullName evidence="3">Splicing factor, arginine/serine-rich 19-like</fullName>
    </submittedName>
</protein>
<feature type="region of interest" description="Disordered" evidence="1">
    <location>
        <begin position="964"/>
        <end position="1010"/>
    </location>
</feature>
<feature type="compositionally biased region" description="Basic and acidic residues" evidence="1">
    <location>
        <begin position="45"/>
        <end position="54"/>
    </location>
</feature>
<feature type="compositionally biased region" description="Basic and acidic residues" evidence="1">
    <location>
        <begin position="857"/>
        <end position="868"/>
    </location>
</feature>
<dbReference type="RefSeq" id="XP_014674168.1">
    <property type="nucleotide sequence ID" value="XM_014818682.1"/>
</dbReference>
<feature type="compositionally biased region" description="Basic and acidic residues" evidence="1">
    <location>
        <begin position="602"/>
        <end position="619"/>
    </location>
</feature>
<keyword evidence="2" id="KW-1185">Reference proteome</keyword>
<feature type="compositionally biased region" description="Basic and acidic residues" evidence="1">
    <location>
        <begin position="63"/>
        <end position="73"/>
    </location>
</feature>
<evidence type="ECO:0000313" key="2">
    <source>
        <dbReference type="Proteomes" id="UP000695022"/>
    </source>
</evidence>
<feature type="compositionally biased region" description="Acidic residues" evidence="1">
    <location>
        <begin position="924"/>
        <end position="933"/>
    </location>
</feature>
<feature type="compositionally biased region" description="Low complexity" evidence="1">
    <location>
        <begin position="913"/>
        <end position="923"/>
    </location>
</feature>
<feature type="compositionally biased region" description="Low complexity" evidence="1">
    <location>
        <begin position="124"/>
        <end position="149"/>
    </location>
</feature>
<feature type="compositionally biased region" description="Low complexity" evidence="1">
    <location>
        <begin position="10"/>
        <end position="19"/>
    </location>
</feature>
<gene>
    <name evidence="3" type="primary">LOC106814373</name>
</gene>
<feature type="compositionally biased region" description="Low complexity" evidence="1">
    <location>
        <begin position="822"/>
        <end position="841"/>
    </location>
</feature>
<feature type="region of interest" description="Disordered" evidence="1">
    <location>
        <begin position="1"/>
        <end position="947"/>
    </location>
</feature>
<feature type="compositionally biased region" description="Basic and acidic residues" evidence="1">
    <location>
        <begin position="410"/>
        <end position="421"/>
    </location>
</feature>
<dbReference type="Proteomes" id="UP000695022">
    <property type="component" value="Unplaced"/>
</dbReference>
<proteinExistence type="predicted"/>
<organism evidence="2 3">
    <name type="scientific">Priapulus caudatus</name>
    <name type="common">Priapulid worm</name>
    <dbReference type="NCBI Taxonomy" id="37621"/>
    <lineage>
        <taxon>Eukaryota</taxon>
        <taxon>Metazoa</taxon>
        <taxon>Ecdysozoa</taxon>
        <taxon>Scalidophora</taxon>
        <taxon>Priapulida</taxon>
        <taxon>Priapulimorpha</taxon>
        <taxon>Priapulimorphida</taxon>
        <taxon>Priapulidae</taxon>
        <taxon>Priapulus</taxon>
    </lineage>
</organism>
<feature type="compositionally biased region" description="Acidic residues" evidence="1">
    <location>
        <begin position="589"/>
        <end position="601"/>
    </location>
</feature>
<feature type="compositionally biased region" description="Basic residues" evidence="1">
    <location>
        <begin position="438"/>
        <end position="453"/>
    </location>
</feature>
<feature type="compositionally biased region" description="Low complexity" evidence="1">
    <location>
        <begin position="781"/>
        <end position="794"/>
    </location>
</feature>
<feature type="region of interest" description="Disordered" evidence="1">
    <location>
        <begin position="1045"/>
        <end position="1067"/>
    </location>
</feature>
<feature type="compositionally biased region" description="Basic residues" evidence="1">
    <location>
        <begin position="676"/>
        <end position="695"/>
    </location>
</feature>
<accession>A0ABM1EPP7</accession>
<name>A0ABM1EPP7_PRICU</name>
<feature type="compositionally biased region" description="Polar residues" evidence="1">
    <location>
        <begin position="1048"/>
        <end position="1061"/>
    </location>
</feature>
<feature type="compositionally biased region" description="Basic residues" evidence="1">
    <location>
        <begin position="711"/>
        <end position="720"/>
    </location>
</feature>